<reference evidence="1" key="1">
    <citation type="journal article" date="2020" name="Fungal Divers.">
        <title>Resolving the Mortierellaceae phylogeny through synthesis of multi-gene phylogenetics and phylogenomics.</title>
        <authorList>
            <person name="Vandepol N."/>
            <person name="Liber J."/>
            <person name="Desiro A."/>
            <person name="Na H."/>
            <person name="Kennedy M."/>
            <person name="Barry K."/>
            <person name="Grigoriev I.V."/>
            <person name="Miller A.N."/>
            <person name="O'Donnell K."/>
            <person name="Stajich J.E."/>
            <person name="Bonito G."/>
        </authorList>
    </citation>
    <scope>NUCLEOTIDE SEQUENCE</scope>
    <source>
        <strain evidence="1">BC1065</strain>
    </source>
</reference>
<name>A0A9P6QI21_9FUNG</name>
<dbReference type="Proteomes" id="UP000807716">
    <property type="component" value="Unassembled WGS sequence"/>
</dbReference>
<protein>
    <recommendedName>
        <fullName evidence="3">Adhesin domain-containing protein</fullName>
    </recommendedName>
</protein>
<sequence>MDRDEHVTVALNTENTPLIQHVTSQSCATTALSILWYFGDDPCNNLDAVGTVLFEAKASQFDSVRFEIKGNLYSDITVKEADSPTDKAIRMNIRVRASSETALNEVLAKTTSQLNAGYLEAMMDVSEIEMLKYSCARAKIVITYPRVSSSFDDLIIVTPHGTFEYKAKERQLNIERMMVYLGKGSIKVGGSVSDYADLKTGTGDIGGWLLSQGVVKATVRSGTINLDIDSEAPQKLDVSAWSYFGGSEVRLRQLFEGHFSLTSVFGHTELSVTKDGDTKVHYATDGSHRQAGWMSLSESEPEAMLPRIEVFSFMGSANLTAP</sequence>
<comment type="caution">
    <text evidence="1">The sequence shown here is derived from an EMBL/GenBank/DDBJ whole genome shotgun (WGS) entry which is preliminary data.</text>
</comment>
<dbReference type="AlphaFoldDB" id="A0A9P6QI21"/>
<dbReference type="OrthoDB" id="2384767at2759"/>
<dbReference type="PROSITE" id="PS51257">
    <property type="entry name" value="PROKAR_LIPOPROTEIN"/>
    <property type="match status" value="1"/>
</dbReference>
<evidence type="ECO:0000313" key="1">
    <source>
        <dbReference type="EMBL" id="KAG0269381.1"/>
    </source>
</evidence>
<accession>A0A9P6QI21</accession>
<evidence type="ECO:0008006" key="3">
    <source>
        <dbReference type="Google" id="ProtNLM"/>
    </source>
</evidence>
<dbReference type="EMBL" id="JAAAJB010000026">
    <property type="protein sequence ID" value="KAG0269381.1"/>
    <property type="molecule type" value="Genomic_DNA"/>
</dbReference>
<gene>
    <name evidence="1" type="ORF">DFQ27_003709</name>
</gene>
<evidence type="ECO:0000313" key="2">
    <source>
        <dbReference type="Proteomes" id="UP000807716"/>
    </source>
</evidence>
<proteinExistence type="predicted"/>
<keyword evidence="2" id="KW-1185">Reference proteome</keyword>
<organism evidence="1 2">
    <name type="scientific">Actinomortierella ambigua</name>
    <dbReference type="NCBI Taxonomy" id="1343610"/>
    <lineage>
        <taxon>Eukaryota</taxon>
        <taxon>Fungi</taxon>
        <taxon>Fungi incertae sedis</taxon>
        <taxon>Mucoromycota</taxon>
        <taxon>Mortierellomycotina</taxon>
        <taxon>Mortierellomycetes</taxon>
        <taxon>Mortierellales</taxon>
        <taxon>Mortierellaceae</taxon>
        <taxon>Actinomortierella</taxon>
    </lineage>
</organism>